<comment type="caution">
    <text evidence="2">The sequence shown here is derived from an EMBL/GenBank/DDBJ whole genome shotgun (WGS) entry which is preliminary data.</text>
</comment>
<evidence type="ECO:0000256" key="1">
    <source>
        <dbReference type="SAM" id="MobiDB-lite"/>
    </source>
</evidence>
<dbReference type="EMBL" id="JAFNEN010000282">
    <property type="protein sequence ID" value="KAG8186963.1"/>
    <property type="molecule type" value="Genomic_DNA"/>
</dbReference>
<dbReference type="Proteomes" id="UP000827092">
    <property type="component" value="Unassembled WGS sequence"/>
</dbReference>
<keyword evidence="3" id="KW-1185">Reference proteome</keyword>
<name>A0AAV6UT02_9ARAC</name>
<gene>
    <name evidence="2" type="ORF">JTE90_005738</name>
</gene>
<sequence length="166" mass="18322">MKTEERLNNIRKRSKDTLRSGIKERTNEMNPDKKDGGKPAGGSPGKEAKPVSGAPGAAGKDQEKDCHEMDENKAFQEMFELYCKSGLITKEDGKKWLKTAGLMDGVNCSESDFDKAFEEAAKGEEGLDFCGFHGIIEDLCKEKNKVPKEFFDKLVSAGPPIEVKKC</sequence>
<dbReference type="Gene3D" id="1.10.238.10">
    <property type="entry name" value="EF-hand"/>
    <property type="match status" value="1"/>
</dbReference>
<protein>
    <submittedName>
        <fullName evidence="2">Uncharacterized protein</fullName>
    </submittedName>
</protein>
<feature type="region of interest" description="Disordered" evidence="1">
    <location>
        <begin position="1"/>
        <end position="70"/>
    </location>
</feature>
<dbReference type="SUPFAM" id="SSF47473">
    <property type="entry name" value="EF-hand"/>
    <property type="match status" value="1"/>
</dbReference>
<feature type="compositionally biased region" description="Basic and acidic residues" evidence="1">
    <location>
        <begin position="60"/>
        <end position="70"/>
    </location>
</feature>
<organism evidence="2 3">
    <name type="scientific">Oedothorax gibbosus</name>
    <dbReference type="NCBI Taxonomy" id="931172"/>
    <lineage>
        <taxon>Eukaryota</taxon>
        <taxon>Metazoa</taxon>
        <taxon>Ecdysozoa</taxon>
        <taxon>Arthropoda</taxon>
        <taxon>Chelicerata</taxon>
        <taxon>Arachnida</taxon>
        <taxon>Araneae</taxon>
        <taxon>Araneomorphae</taxon>
        <taxon>Entelegynae</taxon>
        <taxon>Araneoidea</taxon>
        <taxon>Linyphiidae</taxon>
        <taxon>Erigoninae</taxon>
        <taxon>Oedothorax</taxon>
    </lineage>
</organism>
<accession>A0AAV6UT02</accession>
<reference evidence="2 3" key="1">
    <citation type="journal article" date="2022" name="Nat. Ecol. Evol.">
        <title>A masculinizing supergene underlies an exaggerated male reproductive morph in a spider.</title>
        <authorList>
            <person name="Hendrickx F."/>
            <person name="De Corte Z."/>
            <person name="Sonet G."/>
            <person name="Van Belleghem S.M."/>
            <person name="Kostlbacher S."/>
            <person name="Vangestel C."/>
        </authorList>
    </citation>
    <scope>NUCLEOTIDE SEQUENCE [LARGE SCALE GENOMIC DNA]</scope>
    <source>
        <strain evidence="2">W744_W776</strain>
    </source>
</reference>
<feature type="compositionally biased region" description="Basic and acidic residues" evidence="1">
    <location>
        <begin position="15"/>
        <end position="37"/>
    </location>
</feature>
<dbReference type="InterPro" id="IPR011992">
    <property type="entry name" value="EF-hand-dom_pair"/>
</dbReference>
<evidence type="ECO:0000313" key="2">
    <source>
        <dbReference type="EMBL" id="KAG8186963.1"/>
    </source>
</evidence>
<dbReference type="AlphaFoldDB" id="A0AAV6UT02"/>
<proteinExistence type="predicted"/>
<evidence type="ECO:0000313" key="3">
    <source>
        <dbReference type="Proteomes" id="UP000827092"/>
    </source>
</evidence>